<name>A0AAD9JGD6_9ANNE</name>
<dbReference type="AlphaFoldDB" id="A0AAD9JGD6"/>
<gene>
    <name evidence="2" type="ORF">LSH36_355g04010</name>
</gene>
<evidence type="ECO:0000256" key="1">
    <source>
        <dbReference type="SAM" id="MobiDB-lite"/>
    </source>
</evidence>
<protein>
    <submittedName>
        <fullName evidence="2">Uncharacterized protein</fullName>
    </submittedName>
</protein>
<reference evidence="2" key="1">
    <citation type="journal article" date="2023" name="Mol. Biol. Evol.">
        <title>Third-Generation Sequencing Reveals the Adaptive Role of the Epigenome in Three Deep-Sea Polychaetes.</title>
        <authorList>
            <person name="Perez M."/>
            <person name="Aroh O."/>
            <person name="Sun Y."/>
            <person name="Lan Y."/>
            <person name="Juniper S.K."/>
            <person name="Young C.R."/>
            <person name="Angers B."/>
            <person name="Qian P.Y."/>
        </authorList>
    </citation>
    <scope>NUCLEOTIDE SEQUENCE</scope>
    <source>
        <strain evidence="2">P08H-3</strain>
    </source>
</reference>
<sequence>MDQAELNGGLARDKMKVKCTPLKIIPEICDQDGWSPCPSPKEPRPCNTSGRSRSLPGSVALGLPLPGGGGKYAETIRASAATRSEREMRILVLGYTGGR</sequence>
<evidence type="ECO:0000313" key="2">
    <source>
        <dbReference type="EMBL" id="KAK2151680.1"/>
    </source>
</evidence>
<dbReference type="Proteomes" id="UP001208570">
    <property type="component" value="Unassembled WGS sequence"/>
</dbReference>
<organism evidence="2 3">
    <name type="scientific">Paralvinella palmiformis</name>
    <dbReference type="NCBI Taxonomy" id="53620"/>
    <lineage>
        <taxon>Eukaryota</taxon>
        <taxon>Metazoa</taxon>
        <taxon>Spiralia</taxon>
        <taxon>Lophotrochozoa</taxon>
        <taxon>Annelida</taxon>
        <taxon>Polychaeta</taxon>
        <taxon>Sedentaria</taxon>
        <taxon>Canalipalpata</taxon>
        <taxon>Terebellida</taxon>
        <taxon>Terebelliformia</taxon>
        <taxon>Alvinellidae</taxon>
        <taxon>Paralvinella</taxon>
    </lineage>
</organism>
<proteinExistence type="predicted"/>
<feature type="region of interest" description="Disordered" evidence="1">
    <location>
        <begin position="33"/>
        <end position="61"/>
    </location>
</feature>
<evidence type="ECO:0000313" key="3">
    <source>
        <dbReference type="Proteomes" id="UP001208570"/>
    </source>
</evidence>
<keyword evidence="3" id="KW-1185">Reference proteome</keyword>
<comment type="caution">
    <text evidence="2">The sequence shown here is derived from an EMBL/GenBank/DDBJ whole genome shotgun (WGS) entry which is preliminary data.</text>
</comment>
<dbReference type="EMBL" id="JAODUP010000355">
    <property type="protein sequence ID" value="KAK2151680.1"/>
    <property type="molecule type" value="Genomic_DNA"/>
</dbReference>
<accession>A0AAD9JGD6</accession>